<evidence type="ECO:0000259" key="16">
    <source>
        <dbReference type="Pfam" id="PF02875"/>
    </source>
</evidence>
<dbReference type="EC" id="6.3.2.8" evidence="3 14"/>
<dbReference type="Gene3D" id="3.90.190.20">
    <property type="entry name" value="Mur ligase, C-terminal domain"/>
    <property type="match status" value="1"/>
</dbReference>
<gene>
    <name evidence="14" type="primary">murC</name>
    <name evidence="18" type="ORF">A2227_04760</name>
</gene>
<sequence>MSTQHKKIHIIGIEGAGTSALARMYNKLGHAVSGSDEGDHFYYDLLKDEGMEVSHEFSAGNIPKNADLIVYSSAFKPETNEELKAALESNKKVLTYAEALGSLMNEKYGIAVCGSHGKTTTTAWLAFVMERSGLSPSAIIGAKVPQLGGSSLAGYSDYFVIEADEYQNKFKFYNPKAVLLNNIDYDHPDFFPTPEDYEKAFIEFIKRIPTKGFLIANYDDPIIRKTAYVNCRGRVITYGITAAADYVAYDIRRNEGGKQYFRVKLGSDGLAADEEEDAAPGELGEFSIKLSGRHNILNALAVIAASIELNIDLVKIRTYLEEFAGTNRRMEIMGKFRGAVIIDDYAHHPAEIRATLAGAREVYRNKRLIVVFHPHTFTRTKALLDDFAGSFGAADEVVILDIFGSAREKQGGVHSLDLVKKIRSSPAKHIPTLEECEKYLRENIGAGDAVILMGAGDVYKIGEKLINS</sequence>
<dbReference type="NCBIfam" id="TIGR01082">
    <property type="entry name" value="murC"/>
    <property type="match status" value="1"/>
</dbReference>
<dbReference type="InterPro" id="IPR000713">
    <property type="entry name" value="Mur_ligase_N"/>
</dbReference>
<evidence type="ECO:0000256" key="6">
    <source>
        <dbReference type="ARBA" id="ARBA00022618"/>
    </source>
</evidence>
<reference evidence="18 19" key="1">
    <citation type="journal article" date="2016" name="Nat. Commun.">
        <title>Thousands of microbial genomes shed light on interconnected biogeochemical processes in an aquifer system.</title>
        <authorList>
            <person name="Anantharaman K."/>
            <person name="Brown C.T."/>
            <person name="Hug L.A."/>
            <person name="Sharon I."/>
            <person name="Castelle C.J."/>
            <person name="Probst A.J."/>
            <person name="Thomas B.C."/>
            <person name="Singh A."/>
            <person name="Wilkins M.J."/>
            <person name="Karaoz U."/>
            <person name="Brodie E.L."/>
            <person name="Williams K.H."/>
            <person name="Hubbard S.S."/>
            <person name="Banfield J.F."/>
        </authorList>
    </citation>
    <scope>NUCLEOTIDE SEQUENCE [LARGE SCALE GENOMIC DNA]</scope>
</reference>
<dbReference type="GO" id="GO:0051301">
    <property type="term" value="P:cell division"/>
    <property type="evidence" value="ECO:0007669"/>
    <property type="project" value="UniProtKB-KW"/>
</dbReference>
<dbReference type="GO" id="GO:0009252">
    <property type="term" value="P:peptidoglycan biosynthetic process"/>
    <property type="evidence" value="ECO:0007669"/>
    <property type="project" value="UniProtKB-UniRule"/>
</dbReference>
<dbReference type="GO" id="GO:0071555">
    <property type="term" value="P:cell wall organization"/>
    <property type="evidence" value="ECO:0007669"/>
    <property type="project" value="UniProtKB-KW"/>
</dbReference>
<evidence type="ECO:0000256" key="3">
    <source>
        <dbReference type="ARBA" id="ARBA00012211"/>
    </source>
</evidence>
<evidence type="ECO:0000256" key="9">
    <source>
        <dbReference type="ARBA" id="ARBA00022960"/>
    </source>
</evidence>
<dbReference type="Gene3D" id="3.40.1190.10">
    <property type="entry name" value="Mur-like, catalytic domain"/>
    <property type="match status" value="1"/>
</dbReference>
<dbReference type="GO" id="GO:0005524">
    <property type="term" value="F:ATP binding"/>
    <property type="evidence" value="ECO:0007669"/>
    <property type="project" value="UniProtKB-UniRule"/>
</dbReference>
<evidence type="ECO:0000313" key="18">
    <source>
        <dbReference type="EMBL" id="OGF27898.1"/>
    </source>
</evidence>
<evidence type="ECO:0000313" key="19">
    <source>
        <dbReference type="Proteomes" id="UP000178367"/>
    </source>
</evidence>
<evidence type="ECO:0000256" key="13">
    <source>
        <dbReference type="ARBA" id="ARBA00047833"/>
    </source>
</evidence>
<comment type="similarity">
    <text evidence="14">Belongs to the MurCDEF family.</text>
</comment>
<comment type="pathway">
    <text evidence="2 14">Cell wall biogenesis; peptidoglycan biosynthesis.</text>
</comment>
<dbReference type="EMBL" id="MFGB01000005">
    <property type="protein sequence ID" value="OGF27898.1"/>
    <property type="molecule type" value="Genomic_DNA"/>
</dbReference>
<dbReference type="InterPro" id="IPR036565">
    <property type="entry name" value="Mur-like_cat_sf"/>
</dbReference>
<dbReference type="InterPro" id="IPR036615">
    <property type="entry name" value="Mur_ligase_C_dom_sf"/>
</dbReference>
<feature type="domain" description="Mur ligase central" evidence="17">
    <location>
        <begin position="112"/>
        <end position="305"/>
    </location>
</feature>
<dbReference type="GO" id="GO:0008360">
    <property type="term" value="P:regulation of cell shape"/>
    <property type="evidence" value="ECO:0007669"/>
    <property type="project" value="UniProtKB-KW"/>
</dbReference>
<dbReference type="InterPro" id="IPR013221">
    <property type="entry name" value="Mur_ligase_cen"/>
</dbReference>
<evidence type="ECO:0000256" key="8">
    <source>
        <dbReference type="ARBA" id="ARBA00022840"/>
    </source>
</evidence>
<dbReference type="STRING" id="1797994.A2227_04760"/>
<dbReference type="Pfam" id="PF02875">
    <property type="entry name" value="Mur_ligase_C"/>
    <property type="match status" value="1"/>
</dbReference>
<evidence type="ECO:0000259" key="17">
    <source>
        <dbReference type="Pfam" id="PF08245"/>
    </source>
</evidence>
<evidence type="ECO:0000256" key="2">
    <source>
        <dbReference type="ARBA" id="ARBA00004752"/>
    </source>
</evidence>
<evidence type="ECO:0000256" key="10">
    <source>
        <dbReference type="ARBA" id="ARBA00022984"/>
    </source>
</evidence>
<dbReference type="InterPro" id="IPR005758">
    <property type="entry name" value="UDP-N-AcMur_Ala_ligase_MurC"/>
</dbReference>
<comment type="subcellular location">
    <subcellularLocation>
        <location evidence="1 14">Cytoplasm</location>
    </subcellularLocation>
</comment>
<dbReference type="PANTHER" id="PTHR43445">
    <property type="entry name" value="UDP-N-ACETYLMURAMATE--L-ALANINE LIGASE-RELATED"/>
    <property type="match status" value="1"/>
</dbReference>
<keyword evidence="9 14" id="KW-0133">Cell shape</keyword>
<evidence type="ECO:0000256" key="1">
    <source>
        <dbReference type="ARBA" id="ARBA00004496"/>
    </source>
</evidence>
<dbReference type="Pfam" id="PF01225">
    <property type="entry name" value="Mur_ligase"/>
    <property type="match status" value="1"/>
</dbReference>
<evidence type="ECO:0000256" key="12">
    <source>
        <dbReference type="ARBA" id="ARBA00023316"/>
    </source>
</evidence>
<dbReference type="InterPro" id="IPR050061">
    <property type="entry name" value="MurCDEF_pg_biosynth"/>
</dbReference>
<evidence type="ECO:0000259" key="15">
    <source>
        <dbReference type="Pfam" id="PF01225"/>
    </source>
</evidence>
<evidence type="ECO:0000256" key="5">
    <source>
        <dbReference type="ARBA" id="ARBA00022598"/>
    </source>
</evidence>
<evidence type="ECO:0000256" key="14">
    <source>
        <dbReference type="HAMAP-Rule" id="MF_00046"/>
    </source>
</evidence>
<dbReference type="PANTHER" id="PTHR43445:SF3">
    <property type="entry name" value="UDP-N-ACETYLMURAMATE--L-ALANINE LIGASE"/>
    <property type="match status" value="1"/>
</dbReference>
<keyword evidence="8 14" id="KW-0067">ATP-binding</keyword>
<feature type="domain" description="Mur ligase C-terminal" evidence="16">
    <location>
        <begin position="328"/>
        <end position="456"/>
    </location>
</feature>
<dbReference type="Gene3D" id="3.40.50.720">
    <property type="entry name" value="NAD(P)-binding Rossmann-like Domain"/>
    <property type="match status" value="1"/>
</dbReference>
<keyword evidence="6 14" id="KW-0132">Cell division</keyword>
<organism evidence="18 19">
    <name type="scientific">Candidatus Falkowbacteria bacterium RIFOXYA2_FULL_47_19</name>
    <dbReference type="NCBI Taxonomy" id="1797994"/>
    <lineage>
        <taxon>Bacteria</taxon>
        <taxon>Candidatus Falkowiibacteriota</taxon>
    </lineage>
</organism>
<evidence type="ECO:0000256" key="7">
    <source>
        <dbReference type="ARBA" id="ARBA00022741"/>
    </source>
</evidence>
<protein>
    <recommendedName>
        <fullName evidence="3 14">UDP-N-acetylmuramate--L-alanine ligase</fullName>
        <ecNumber evidence="3 14">6.3.2.8</ecNumber>
    </recommendedName>
    <alternativeName>
        <fullName evidence="14">UDP-N-acetylmuramoyl-L-alanine synthetase</fullName>
    </alternativeName>
</protein>
<evidence type="ECO:0000256" key="4">
    <source>
        <dbReference type="ARBA" id="ARBA00022490"/>
    </source>
</evidence>
<proteinExistence type="inferred from homology"/>
<dbReference type="Proteomes" id="UP000178367">
    <property type="component" value="Unassembled WGS sequence"/>
</dbReference>
<keyword evidence="5 14" id="KW-0436">Ligase</keyword>
<feature type="binding site" evidence="14">
    <location>
        <begin position="114"/>
        <end position="120"/>
    </location>
    <ligand>
        <name>ATP</name>
        <dbReference type="ChEBI" id="CHEBI:30616"/>
    </ligand>
</feature>
<dbReference type="AlphaFoldDB" id="A0A1F5SMG5"/>
<dbReference type="SUPFAM" id="SSF51984">
    <property type="entry name" value="MurCD N-terminal domain"/>
    <property type="match status" value="1"/>
</dbReference>
<keyword evidence="7 14" id="KW-0547">Nucleotide-binding</keyword>
<comment type="catalytic activity">
    <reaction evidence="13 14">
        <text>UDP-N-acetyl-alpha-D-muramate + L-alanine + ATP = UDP-N-acetyl-alpha-D-muramoyl-L-alanine + ADP + phosphate + H(+)</text>
        <dbReference type="Rhea" id="RHEA:23372"/>
        <dbReference type="ChEBI" id="CHEBI:15378"/>
        <dbReference type="ChEBI" id="CHEBI:30616"/>
        <dbReference type="ChEBI" id="CHEBI:43474"/>
        <dbReference type="ChEBI" id="CHEBI:57972"/>
        <dbReference type="ChEBI" id="CHEBI:70757"/>
        <dbReference type="ChEBI" id="CHEBI:83898"/>
        <dbReference type="ChEBI" id="CHEBI:456216"/>
        <dbReference type="EC" id="6.3.2.8"/>
    </reaction>
</comment>
<dbReference type="GO" id="GO:0008763">
    <property type="term" value="F:UDP-N-acetylmuramate-L-alanine ligase activity"/>
    <property type="evidence" value="ECO:0007669"/>
    <property type="project" value="UniProtKB-UniRule"/>
</dbReference>
<feature type="domain" description="Mur ligase N-terminal catalytic" evidence="15">
    <location>
        <begin position="7"/>
        <end position="108"/>
    </location>
</feature>
<dbReference type="SUPFAM" id="SSF53244">
    <property type="entry name" value="MurD-like peptide ligases, peptide-binding domain"/>
    <property type="match status" value="1"/>
</dbReference>
<name>A0A1F5SMG5_9BACT</name>
<dbReference type="InterPro" id="IPR004101">
    <property type="entry name" value="Mur_ligase_C"/>
</dbReference>
<evidence type="ECO:0000256" key="11">
    <source>
        <dbReference type="ARBA" id="ARBA00023306"/>
    </source>
</evidence>
<accession>A0A1F5SMG5</accession>
<dbReference type="UniPathway" id="UPA00219"/>
<keyword evidence="4 14" id="KW-0963">Cytoplasm</keyword>
<dbReference type="HAMAP" id="MF_00046">
    <property type="entry name" value="MurC"/>
    <property type="match status" value="1"/>
</dbReference>
<keyword evidence="10 14" id="KW-0573">Peptidoglycan synthesis</keyword>
<dbReference type="GO" id="GO:0005737">
    <property type="term" value="C:cytoplasm"/>
    <property type="evidence" value="ECO:0007669"/>
    <property type="project" value="UniProtKB-SubCell"/>
</dbReference>
<dbReference type="SUPFAM" id="SSF53623">
    <property type="entry name" value="MurD-like peptide ligases, catalytic domain"/>
    <property type="match status" value="1"/>
</dbReference>
<keyword evidence="12 14" id="KW-0961">Cell wall biogenesis/degradation</keyword>
<comment type="function">
    <text evidence="14">Cell wall formation.</text>
</comment>
<keyword evidence="11 14" id="KW-0131">Cell cycle</keyword>
<comment type="caution">
    <text evidence="18">The sequence shown here is derived from an EMBL/GenBank/DDBJ whole genome shotgun (WGS) entry which is preliminary data.</text>
</comment>
<dbReference type="Pfam" id="PF08245">
    <property type="entry name" value="Mur_ligase_M"/>
    <property type="match status" value="1"/>
</dbReference>